<keyword evidence="5" id="KW-0812">Transmembrane</keyword>
<feature type="domain" description="Cytochrome c-type biogenesis protein H TPR" evidence="6">
    <location>
        <begin position="124"/>
        <end position="265"/>
    </location>
</feature>
<evidence type="ECO:0000256" key="1">
    <source>
        <dbReference type="ARBA" id="ARBA00004196"/>
    </source>
</evidence>
<organism evidence="7 8">
    <name type="scientific">Hohaiivirga grylli</name>
    <dbReference type="NCBI Taxonomy" id="3133970"/>
    <lineage>
        <taxon>Bacteria</taxon>
        <taxon>Pseudomonadati</taxon>
        <taxon>Pseudomonadota</taxon>
        <taxon>Alphaproteobacteria</taxon>
        <taxon>Hyphomicrobiales</taxon>
        <taxon>Methylobacteriaceae</taxon>
        <taxon>Hohaiivirga</taxon>
    </lineage>
</organism>
<accession>A0ABV0BHJ8</accession>
<keyword evidence="2" id="KW-0677">Repeat</keyword>
<dbReference type="SUPFAM" id="SSF48452">
    <property type="entry name" value="TPR-like"/>
    <property type="match status" value="1"/>
</dbReference>
<protein>
    <submittedName>
        <fullName evidence="7">C-type cytochrome biogenesis protein CcmI</fullName>
    </submittedName>
</protein>
<dbReference type="InterPro" id="IPR011990">
    <property type="entry name" value="TPR-like_helical_dom_sf"/>
</dbReference>
<dbReference type="Gene3D" id="1.25.40.10">
    <property type="entry name" value="Tetratricopeptide repeat domain"/>
    <property type="match status" value="1"/>
</dbReference>
<keyword evidence="4" id="KW-0802">TPR repeat</keyword>
<evidence type="ECO:0000256" key="4">
    <source>
        <dbReference type="ARBA" id="ARBA00022803"/>
    </source>
</evidence>
<feature type="transmembrane region" description="Helical" evidence="5">
    <location>
        <begin position="98"/>
        <end position="117"/>
    </location>
</feature>
<evidence type="ECO:0000313" key="8">
    <source>
        <dbReference type="Proteomes" id="UP001418637"/>
    </source>
</evidence>
<evidence type="ECO:0000256" key="2">
    <source>
        <dbReference type="ARBA" id="ARBA00022737"/>
    </source>
</evidence>
<dbReference type="InterPro" id="IPR017560">
    <property type="entry name" value="Cyt_c_biogenesis_CcmI"/>
</dbReference>
<dbReference type="Pfam" id="PF23914">
    <property type="entry name" value="TPR_CcmH_CycH"/>
    <property type="match status" value="1"/>
</dbReference>
<gene>
    <name evidence="7" type="primary">ccmI</name>
    <name evidence="7" type="ORF">WJT86_05070</name>
</gene>
<evidence type="ECO:0000256" key="5">
    <source>
        <dbReference type="SAM" id="Phobius"/>
    </source>
</evidence>
<sequence length="370" mass="40799">MGIWVIFSLMTVAVAIVLLWPLSRPQTVAQAPDEDDVLFYRQQAAEISRDLSRGLLSSEEAEAAKAEAARRLLRSSQSNSQTLTDETTGKAALLRRRWVAILVLLIVPLSGLVLYQVHGAPDYNEQFATLQKLKQEEAQKEASRQREVQDAVEKMQTYLKTKPDDGRAWELIAPVYMGQRRFDEAANAFEKANNILGETPARLTAYAEALIYAGRGMIFDKAKTALEKAVSLDPKADKARFYLGLAAEQDSDFDKAAEYYTAAAKVGNPQIKAESEKRLANLEAAKQQAVPAVGPEAIRGMVGGLEARLEEENGTPEEWSRLVRSYTVLGQKDKAIEALAKARKALGFDKAKLAEFETAVKPLKLDNGAQ</sequence>
<dbReference type="InterPro" id="IPR056413">
    <property type="entry name" value="TPR_CcmH_CycH"/>
</dbReference>
<comment type="subcellular location">
    <subcellularLocation>
        <location evidence="1">Cell envelope</location>
    </subcellularLocation>
</comment>
<dbReference type="PANTHER" id="PTHR47870">
    <property type="entry name" value="CYTOCHROME C-TYPE BIOGENESIS PROTEIN CCMH"/>
    <property type="match status" value="1"/>
</dbReference>
<dbReference type="SMART" id="SM00028">
    <property type="entry name" value="TPR"/>
    <property type="match status" value="4"/>
</dbReference>
<comment type="caution">
    <text evidence="7">The sequence shown here is derived from an EMBL/GenBank/DDBJ whole genome shotgun (WGS) entry which is preliminary data.</text>
</comment>
<reference evidence="7 8" key="1">
    <citation type="submission" date="2024-04" db="EMBL/GenBank/DDBJ databases">
        <title>A novel species isolated from cricket.</title>
        <authorList>
            <person name="Wang H.-C."/>
        </authorList>
    </citation>
    <scope>NUCLEOTIDE SEQUENCE [LARGE SCALE GENOMIC DNA]</scope>
    <source>
        <strain evidence="7 8">WL0021</strain>
    </source>
</reference>
<dbReference type="NCBIfam" id="TIGR03142">
    <property type="entry name" value="cytochro_ccmI"/>
    <property type="match status" value="1"/>
</dbReference>
<dbReference type="Proteomes" id="UP001418637">
    <property type="component" value="Unassembled WGS sequence"/>
</dbReference>
<dbReference type="InterPro" id="IPR019734">
    <property type="entry name" value="TPR_rpt"/>
</dbReference>
<name>A0ABV0BHJ8_9HYPH</name>
<dbReference type="RefSeq" id="WP_346336446.1">
    <property type="nucleotide sequence ID" value="NZ_JBBYXI010000002.1"/>
</dbReference>
<keyword evidence="5" id="KW-0472">Membrane</keyword>
<dbReference type="PANTHER" id="PTHR47870:SF1">
    <property type="entry name" value="CYTOCHROME C-TYPE BIOGENESIS PROTEIN CCMH"/>
    <property type="match status" value="1"/>
</dbReference>
<keyword evidence="5" id="KW-1133">Transmembrane helix</keyword>
<evidence type="ECO:0000256" key="3">
    <source>
        <dbReference type="ARBA" id="ARBA00022748"/>
    </source>
</evidence>
<feature type="transmembrane region" description="Helical" evidence="5">
    <location>
        <begin position="6"/>
        <end position="22"/>
    </location>
</feature>
<keyword evidence="8" id="KW-1185">Reference proteome</keyword>
<keyword evidence="3" id="KW-0201">Cytochrome c-type biogenesis</keyword>
<proteinExistence type="predicted"/>
<dbReference type="EMBL" id="JBBYXI010000002">
    <property type="protein sequence ID" value="MEN3930435.1"/>
    <property type="molecule type" value="Genomic_DNA"/>
</dbReference>
<dbReference type="InterPro" id="IPR051263">
    <property type="entry name" value="C-type_cytochrome_biogenesis"/>
</dbReference>
<evidence type="ECO:0000313" key="7">
    <source>
        <dbReference type="EMBL" id="MEN3930435.1"/>
    </source>
</evidence>
<evidence type="ECO:0000259" key="6">
    <source>
        <dbReference type="Pfam" id="PF23914"/>
    </source>
</evidence>